<reference evidence="13 14" key="1">
    <citation type="submission" date="2020-08" db="EMBL/GenBank/DDBJ databases">
        <title>Genome public.</title>
        <authorList>
            <person name="Liu C."/>
            <person name="Sun Q."/>
        </authorList>
    </citation>
    <scope>NUCLEOTIDE SEQUENCE [LARGE SCALE GENOMIC DNA]</scope>
    <source>
        <strain evidence="13 14">BX3</strain>
    </source>
</reference>
<dbReference type="NCBIfam" id="TIGR00693">
    <property type="entry name" value="thiE"/>
    <property type="match status" value="1"/>
</dbReference>
<evidence type="ECO:0000256" key="5">
    <source>
        <dbReference type="ARBA" id="ARBA00022977"/>
    </source>
</evidence>
<feature type="domain" description="Thiamine phosphate synthase/TenI" evidence="12">
    <location>
        <begin position="8"/>
        <end position="188"/>
    </location>
</feature>
<dbReference type="InterPro" id="IPR034291">
    <property type="entry name" value="TMP_synthase"/>
</dbReference>
<keyword evidence="5 9" id="KW-0784">Thiamine biosynthesis</keyword>
<dbReference type="EMBL" id="JACRSW010000032">
    <property type="protein sequence ID" value="MBC8558010.1"/>
    <property type="molecule type" value="Genomic_DNA"/>
</dbReference>
<dbReference type="Proteomes" id="UP000637513">
    <property type="component" value="Unassembled WGS sequence"/>
</dbReference>
<keyword evidence="4 9" id="KW-0460">Magnesium</keyword>
<comment type="function">
    <text evidence="9">Condenses 4-methyl-5-(beta-hydroxyethyl)thiazole monophosphate (THZ-P) and 2-methyl-4-amino-5-hydroxymethyl pyrimidine pyrophosphate (HMP-PP) to form thiamine monophosphate (TMP).</text>
</comment>
<evidence type="ECO:0000256" key="6">
    <source>
        <dbReference type="ARBA" id="ARBA00047334"/>
    </source>
</evidence>
<evidence type="ECO:0000256" key="9">
    <source>
        <dbReference type="HAMAP-Rule" id="MF_00097"/>
    </source>
</evidence>
<comment type="catalytic activity">
    <reaction evidence="6 9 10">
        <text>4-methyl-5-(2-phosphooxyethyl)-thiazole + 4-amino-2-methyl-5-(diphosphooxymethyl)pyrimidine + H(+) = thiamine phosphate + diphosphate</text>
        <dbReference type="Rhea" id="RHEA:22328"/>
        <dbReference type="ChEBI" id="CHEBI:15378"/>
        <dbReference type="ChEBI" id="CHEBI:33019"/>
        <dbReference type="ChEBI" id="CHEBI:37575"/>
        <dbReference type="ChEBI" id="CHEBI:57841"/>
        <dbReference type="ChEBI" id="CHEBI:58296"/>
        <dbReference type="EC" id="2.5.1.3"/>
    </reaction>
</comment>
<gene>
    <name evidence="9" type="primary">thiE</name>
    <name evidence="13" type="ORF">H8700_09855</name>
</gene>
<accession>A0ABR7MW44</accession>
<evidence type="ECO:0000256" key="10">
    <source>
        <dbReference type="RuleBase" id="RU003826"/>
    </source>
</evidence>
<evidence type="ECO:0000313" key="14">
    <source>
        <dbReference type="Proteomes" id="UP000637513"/>
    </source>
</evidence>
<dbReference type="RefSeq" id="WP_249305472.1">
    <property type="nucleotide sequence ID" value="NZ_JACRSW010000032.1"/>
</dbReference>
<dbReference type="PANTHER" id="PTHR20857">
    <property type="entry name" value="THIAMINE-PHOSPHATE PYROPHOSPHORYLASE"/>
    <property type="match status" value="1"/>
</dbReference>
<dbReference type="SUPFAM" id="SSF51391">
    <property type="entry name" value="Thiamin phosphate synthase"/>
    <property type="match status" value="1"/>
</dbReference>
<evidence type="ECO:0000313" key="13">
    <source>
        <dbReference type="EMBL" id="MBC8558010.1"/>
    </source>
</evidence>
<name>A0ABR7MW44_9FIRM</name>
<feature type="binding site" evidence="9">
    <location>
        <begin position="135"/>
        <end position="137"/>
    </location>
    <ligand>
        <name>2-[(2R,5Z)-2-carboxy-4-methylthiazol-5(2H)-ylidene]ethyl phosphate</name>
        <dbReference type="ChEBI" id="CHEBI:62899"/>
    </ligand>
</feature>
<dbReference type="HAMAP" id="MF_00097">
    <property type="entry name" value="TMP_synthase"/>
    <property type="match status" value="1"/>
</dbReference>
<evidence type="ECO:0000256" key="8">
    <source>
        <dbReference type="ARBA" id="ARBA00047883"/>
    </source>
</evidence>
<keyword evidence="14" id="KW-1185">Reference proteome</keyword>
<evidence type="ECO:0000256" key="4">
    <source>
        <dbReference type="ARBA" id="ARBA00022842"/>
    </source>
</evidence>
<dbReference type="CDD" id="cd00564">
    <property type="entry name" value="TMP_TenI"/>
    <property type="match status" value="1"/>
</dbReference>
<dbReference type="InterPro" id="IPR036206">
    <property type="entry name" value="ThiamineP_synth_sf"/>
</dbReference>
<comment type="cofactor">
    <cofactor evidence="9">
        <name>Mg(2+)</name>
        <dbReference type="ChEBI" id="CHEBI:18420"/>
    </cofactor>
    <text evidence="9">Binds 1 Mg(2+) ion per subunit.</text>
</comment>
<dbReference type="InterPro" id="IPR022998">
    <property type="entry name" value="ThiamineP_synth_TenI"/>
</dbReference>
<comment type="catalytic activity">
    <reaction evidence="8 9 10">
        <text>2-[(2R,5Z)-2-carboxy-4-methylthiazol-5(2H)-ylidene]ethyl phosphate + 4-amino-2-methyl-5-(diphosphooxymethyl)pyrimidine + 2 H(+) = thiamine phosphate + CO2 + diphosphate</text>
        <dbReference type="Rhea" id="RHEA:47844"/>
        <dbReference type="ChEBI" id="CHEBI:15378"/>
        <dbReference type="ChEBI" id="CHEBI:16526"/>
        <dbReference type="ChEBI" id="CHEBI:33019"/>
        <dbReference type="ChEBI" id="CHEBI:37575"/>
        <dbReference type="ChEBI" id="CHEBI:57841"/>
        <dbReference type="ChEBI" id="CHEBI:62899"/>
        <dbReference type="EC" id="2.5.1.3"/>
    </reaction>
</comment>
<evidence type="ECO:0000259" key="12">
    <source>
        <dbReference type="Pfam" id="PF02581"/>
    </source>
</evidence>
<feature type="binding site" evidence="9">
    <location>
        <begin position="185"/>
        <end position="186"/>
    </location>
    <ligand>
        <name>2-[(2R,5Z)-2-carboxy-4-methylthiazol-5(2H)-ylidene]ethyl phosphate</name>
        <dbReference type="ChEBI" id="CHEBI:62899"/>
    </ligand>
</feature>
<keyword evidence="2 9" id="KW-0808">Transferase</keyword>
<protein>
    <recommendedName>
        <fullName evidence="9">Thiamine-phosphate synthase</fullName>
        <shortName evidence="9">TP synthase</shortName>
        <shortName evidence="9">TPS</shortName>
        <ecNumber evidence="9">2.5.1.3</ecNumber>
    </recommendedName>
    <alternativeName>
        <fullName evidence="9">Thiamine-phosphate pyrophosphorylase</fullName>
        <shortName evidence="9">TMP pyrophosphorylase</shortName>
        <shortName evidence="9">TMP-PPase</shortName>
    </alternativeName>
</protein>
<evidence type="ECO:0000256" key="11">
    <source>
        <dbReference type="RuleBase" id="RU004253"/>
    </source>
</evidence>
<keyword evidence="3 9" id="KW-0479">Metal-binding</keyword>
<feature type="binding site" evidence="9">
    <location>
        <position position="138"/>
    </location>
    <ligand>
        <name>4-amino-2-methyl-5-(diphosphooxymethyl)pyrimidine</name>
        <dbReference type="ChEBI" id="CHEBI:57841"/>
    </ligand>
</feature>
<evidence type="ECO:0000256" key="2">
    <source>
        <dbReference type="ARBA" id="ARBA00022679"/>
    </source>
</evidence>
<comment type="pathway">
    <text evidence="1 9 11">Cofactor biosynthesis; thiamine diphosphate biosynthesis; thiamine phosphate from 4-amino-2-methyl-5-diphosphomethylpyrimidine and 4-methyl-5-(2-phosphoethyl)-thiazole: step 1/1.</text>
</comment>
<dbReference type="GO" id="GO:0004789">
    <property type="term" value="F:thiamine-phosphate diphosphorylase activity"/>
    <property type="evidence" value="ECO:0007669"/>
    <property type="project" value="UniProtKB-EC"/>
</dbReference>
<proteinExistence type="inferred from homology"/>
<dbReference type="EC" id="2.5.1.3" evidence="9"/>
<evidence type="ECO:0000256" key="7">
    <source>
        <dbReference type="ARBA" id="ARBA00047851"/>
    </source>
</evidence>
<comment type="catalytic activity">
    <reaction evidence="7 9 10">
        <text>2-(2-carboxy-4-methylthiazol-5-yl)ethyl phosphate + 4-amino-2-methyl-5-(diphosphooxymethyl)pyrimidine + 2 H(+) = thiamine phosphate + CO2 + diphosphate</text>
        <dbReference type="Rhea" id="RHEA:47848"/>
        <dbReference type="ChEBI" id="CHEBI:15378"/>
        <dbReference type="ChEBI" id="CHEBI:16526"/>
        <dbReference type="ChEBI" id="CHEBI:33019"/>
        <dbReference type="ChEBI" id="CHEBI:37575"/>
        <dbReference type="ChEBI" id="CHEBI:57841"/>
        <dbReference type="ChEBI" id="CHEBI:62890"/>
        <dbReference type="EC" id="2.5.1.3"/>
    </reaction>
</comment>
<feature type="binding site" evidence="9">
    <location>
        <position position="70"/>
    </location>
    <ligand>
        <name>4-amino-2-methyl-5-(diphosphooxymethyl)pyrimidine</name>
        <dbReference type="ChEBI" id="CHEBI:57841"/>
    </ligand>
</feature>
<sequence length="208" mass="22588">MKRTDMRVYAVTDRHWLNGETLYSQVEKALEGGATFIQLREKKLDEESFLKEAIEIQKLCKKHHVPFVINDNVDIALKINADGVHVGQSDMEAGDVRAKLGKDKIIGVSAHTVEEALTAQKKGADYLGVGAVFPTSSKDDVSVLSLETLKAICHAVSIPVVAIGGISQDNIDKLYGSGIDGVAVISAIFGQKDIKKATRELVCKTKKL</sequence>
<feature type="binding site" evidence="9">
    <location>
        <position position="165"/>
    </location>
    <ligand>
        <name>2-[(2R,5Z)-2-carboxy-4-methylthiazol-5(2H)-ylidene]ethyl phosphate</name>
        <dbReference type="ChEBI" id="CHEBI:62899"/>
    </ligand>
</feature>
<comment type="similarity">
    <text evidence="9 10">Belongs to the thiamine-phosphate synthase family.</text>
</comment>
<feature type="binding site" evidence="9">
    <location>
        <position position="71"/>
    </location>
    <ligand>
        <name>Mg(2+)</name>
        <dbReference type="ChEBI" id="CHEBI:18420"/>
    </ligand>
</feature>
<feature type="binding site" evidence="9">
    <location>
        <position position="90"/>
    </location>
    <ligand>
        <name>Mg(2+)</name>
        <dbReference type="ChEBI" id="CHEBI:18420"/>
    </ligand>
</feature>
<organism evidence="13 14">
    <name type="scientific">Jutongia hominis</name>
    <dbReference type="NCBI Taxonomy" id="2763664"/>
    <lineage>
        <taxon>Bacteria</taxon>
        <taxon>Bacillati</taxon>
        <taxon>Bacillota</taxon>
        <taxon>Clostridia</taxon>
        <taxon>Lachnospirales</taxon>
        <taxon>Lachnospiraceae</taxon>
        <taxon>Jutongia</taxon>
    </lineage>
</organism>
<feature type="binding site" evidence="9">
    <location>
        <position position="109"/>
    </location>
    <ligand>
        <name>4-amino-2-methyl-5-(diphosphooxymethyl)pyrimidine</name>
        <dbReference type="ChEBI" id="CHEBI:57841"/>
    </ligand>
</feature>
<dbReference type="PANTHER" id="PTHR20857:SF15">
    <property type="entry name" value="THIAMINE-PHOSPHATE SYNTHASE"/>
    <property type="match status" value="1"/>
</dbReference>
<comment type="caution">
    <text evidence="13">The sequence shown here is derived from an EMBL/GenBank/DDBJ whole genome shotgun (WGS) entry which is preliminary data.</text>
</comment>
<evidence type="ECO:0000256" key="1">
    <source>
        <dbReference type="ARBA" id="ARBA00005165"/>
    </source>
</evidence>
<feature type="binding site" evidence="9">
    <location>
        <begin position="38"/>
        <end position="42"/>
    </location>
    <ligand>
        <name>4-amino-2-methyl-5-(diphosphooxymethyl)pyrimidine</name>
        <dbReference type="ChEBI" id="CHEBI:57841"/>
    </ligand>
</feature>
<dbReference type="Pfam" id="PF02581">
    <property type="entry name" value="TMP-TENI"/>
    <property type="match status" value="1"/>
</dbReference>
<dbReference type="InterPro" id="IPR013785">
    <property type="entry name" value="Aldolase_TIM"/>
</dbReference>
<dbReference type="Gene3D" id="3.20.20.70">
    <property type="entry name" value="Aldolase class I"/>
    <property type="match status" value="1"/>
</dbReference>
<evidence type="ECO:0000256" key="3">
    <source>
        <dbReference type="ARBA" id="ARBA00022723"/>
    </source>
</evidence>